<dbReference type="GO" id="GO:0016757">
    <property type="term" value="F:glycosyltransferase activity"/>
    <property type="evidence" value="ECO:0007669"/>
    <property type="project" value="TreeGrafter"/>
</dbReference>
<dbReference type="AlphaFoldDB" id="A0A396AGG3"/>
<feature type="domain" description="Glycosyltransferase subfamily 4-like N-terminal" evidence="1">
    <location>
        <begin position="20"/>
        <end position="146"/>
    </location>
</feature>
<dbReference type="Pfam" id="PF13692">
    <property type="entry name" value="Glyco_trans_1_4"/>
    <property type="match status" value="1"/>
</dbReference>
<dbReference type="CDD" id="cd03812">
    <property type="entry name" value="GT4_CapH-like"/>
    <property type="match status" value="1"/>
</dbReference>
<keyword evidence="2" id="KW-0808">Transferase</keyword>
<sequence>MEEKIMREARVLEIIGKRPVGGVGTVMLNYQRHMNMERVQMDYLIFGEQEETFDKEVKKLGSRVYIYPALSGRQMRQTKKYFEQFFSEHHSEYDIVHLHAPYIAFLCLPVAAKYGISHRIVHSHATVYAESKGKAVRNRMLWSISQKYITDRIGCSQAAGAFLFGKRDYTVLKNAICCDEYAYNEAARNEIRTQYEAKDKLVIGNVGRFSQQKNQMYLVDIFSEIQKIHKDSVLWLVGDGELRPQIEEKIKQLGLINSVKIFGMVDNTGELYQAMDVMVMPSLFEGLPMTGVEAQACGLPCVFSDTITREVDVMGSPFLSLEESKAEWAKTAVRAAGRYKESGKARRSFGKELAEHGFDIRVEAGRLEEMYEEMK</sequence>
<dbReference type="SUPFAM" id="SSF53756">
    <property type="entry name" value="UDP-Glycosyltransferase/glycogen phosphorylase"/>
    <property type="match status" value="1"/>
</dbReference>
<reference evidence="2 3" key="1">
    <citation type="submission" date="2018-08" db="EMBL/GenBank/DDBJ databases">
        <title>A genome reference for cultivated species of the human gut microbiota.</title>
        <authorList>
            <person name="Zou Y."/>
            <person name="Xue W."/>
            <person name="Luo G."/>
        </authorList>
    </citation>
    <scope>NUCLEOTIDE SEQUENCE [LARGE SCALE GENOMIC DNA]</scope>
    <source>
        <strain evidence="2 3">AM32-8LB</strain>
    </source>
</reference>
<name>A0A396AGG3_9FIRM</name>
<gene>
    <name evidence="2" type="ORF">DW813_06145</name>
</gene>
<comment type="caution">
    <text evidence="2">The sequence shown here is derived from an EMBL/GenBank/DDBJ whole genome shotgun (WGS) entry which is preliminary data.</text>
</comment>
<evidence type="ECO:0000259" key="1">
    <source>
        <dbReference type="Pfam" id="PF13439"/>
    </source>
</evidence>
<evidence type="ECO:0000313" key="3">
    <source>
        <dbReference type="Proteomes" id="UP000266391"/>
    </source>
</evidence>
<dbReference type="InterPro" id="IPR050194">
    <property type="entry name" value="Glycosyltransferase_grp1"/>
</dbReference>
<dbReference type="PANTHER" id="PTHR45947">
    <property type="entry name" value="SULFOQUINOVOSYL TRANSFERASE SQD2"/>
    <property type="match status" value="1"/>
</dbReference>
<dbReference type="Pfam" id="PF13439">
    <property type="entry name" value="Glyco_transf_4"/>
    <property type="match status" value="1"/>
</dbReference>
<dbReference type="InterPro" id="IPR028098">
    <property type="entry name" value="Glyco_trans_4-like_N"/>
</dbReference>
<accession>A0A396AGG3</accession>
<dbReference type="PANTHER" id="PTHR45947:SF3">
    <property type="entry name" value="SULFOQUINOVOSYL TRANSFERASE SQD2"/>
    <property type="match status" value="1"/>
</dbReference>
<proteinExistence type="predicted"/>
<dbReference type="Proteomes" id="UP000266391">
    <property type="component" value="Unassembled WGS sequence"/>
</dbReference>
<protein>
    <submittedName>
        <fullName evidence="2">Glycosyltransferase family 1 protein</fullName>
    </submittedName>
</protein>
<organism evidence="2 3">
    <name type="scientific">Roseburia inulinivorans</name>
    <dbReference type="NCBI Taxonomy" id="360807"/>
    <lineage>
        <taxon>Bacteria</taxon>
        <taxon>Bacillati</taxon>
        <taxon>Bacillota</taxon>
        <taxon>Clostridia</taxon>
        <taxon>Lachnospirales</taxon>
        <taxon>Lachnospiraceae</taxon>
        <taxon>Roseburia</taxon>
    </lineage>
</organism>
<dbReference type="Gene3D" id="3.40.50.2000">
    <property type="entry name" value="Glycogen Phosphorylase B"/>
    <property type="match status" value="2"/>
</dbReference>
<dbReference type="EMBL" id="QSIQ01000007">
    <property type="protein sequence ID" value="RHD04259.1"/>
    <property type="molecule type" value="Genomic_DNA"/>
</dbReference>
<evidence type="ECO:0000313" key="2">
    <source>
        <dbReference type="EMBL" id="RHD04259.1"/>
    </source>
</evidence>